<dbReference type="AlphaFoldDB" id="A0A3M2REV6"/>
<dbReference type="Proteomes" id="UP000277212">
    <property type="component" value="Unassembled WGS sequence"/>
</dbReference>
<gene>
    <name evidence="3" type="ORF">CDV36_014778</name>
</gene>
<evidence type="ECO:0008006" key="5">
    <source>
        <dbReference type="Google" id="ProtNLM"/>
    </source>
</evidence>
<evidence type="ECO:0000256" key="2">
    <source>
        <dbReference type="SAM" id="SignalP"/>
    </source>
</evidence>
<feature type="chain" id="PRO_5018310542" description="CBM-cenC domain-containing protein" evidence="2">
    <location>
        <begin position="22"/>
        <end position="290"/>
    </location>
</feature>
<evidence type="ECO:0000313" key="4">
    <source>
        <dbReference type="Proteomes" id="UP000277212"/>
    </source>
</evidence>
<evidence type="ECO:0000313" key="3">
    <source>
        <dbReference type="EMBL" id="RMJ03694.1"/>
    </source>
</evidence>
<accession>A0A3M2REV6</accession>
<name>A0A3M2REV6_9HYPO</name>
<proteinExistence type="predicted"/>
<feature type="signal peptide" evidence="2">
    <location>
        <begin position="1"/>
        <end position="21"/>
    </location>
</feature>
<evidence type="ECO:0000256" key="1">
    <source>
        <dbReference type="SAM" id="MobiDB-lite"/>
    </source>
</evidence>
<feature type="region of interest" description="Disordered" evidence="1">
    <location>
        <begin position="77"/>
        <end position="101"/>
    </location>
</feature>
<sequence length="290" mass="29868">MVSQKLFAAFAALSFVAGSEAALCRPKSSTSVDVASSSTAETSSVATISTDSSTVSVTNTESASSTVEISSTFTTISTESTTAPTSTTESASSTVGSSSTITTISTDSTTLATSTTQAVSSTTSSAEPVITNILINGDFNDGYSVDPWSSGLNGGYDGLSLDPDTQVQGFSLALSTSGSMTSYYVFNTLDASRIVPGAGYDLSAYVNLDLDYGGGLGCQSVDIYCVWGGLNQAEGHTSATTTDGRFEELTTTCRWTEEQAGDNPKVLFKFLCGSSYSHIDEVTLVGPLAQ</sequence>
<organism evidence="3 4">
    <name type="scientific">Fusarium kuroshium</name>
    <dbReference type="NCBI Taxonomy" id="2010991"/>
    <lineage>
        <taxon>Eukaryota</taxon>
        <taxon>Fungi</taxon>
        <taxon>Dikarya</taxon>
        <taxon>Ascomycota</taxon>
        <taxon>Pezizomycotina</taxon>
        <taxon>Sordariomycetes</taxon>
        <taxon>Hypocreomycetidae</taxon>
        <taxon>Hypocreales</taxon>
        <taxon>Nectriaceae</taxon>
        <taxon>Fusarium</taxon>
        <taxon>Fusarium solani species complex</taxon>
    </lineage>
</organism>
<comment type="caution">
    <text evidence="3">The sequence shown here is derived from an EMBL/GenBank/DDBJ whole genome shotgun (WGS) entry which is preliminary data.</text>
</comment>
<dbReference type="OrthoDB" id="5100991at2759"/>
<keyword evidence="4" id="KW-1185">Reference proteome</keyword>
<keyword evidence="2" id="KW-0732">Signal</keyword>
<protein>
    <recommendedName>
        <fullName evidence="5">CBM-cenC domain-containing protein</fullName>
    </recommendedName>
</protein>
<dbReference type="EMBL" id="NKUJ01000492">
    <property type="protein sequence ID" value="RMJ03694.1"/>
    <property type="molecule type" value="Genomic_DNA"/>
</dbReference>
<reference evidence="3 4" key="1">
    <citation type="submission" date="2017-06" db="EMBL/GenBank/DDBJ databases">
        <title>Comparative genomic analysis of Ambrosia Fusariam Clade fungi.</title>
        <authorList>
            <person name="Stajich J.E."/>
            <person name="Carrillo J."/>
            <person name="Kijimoto T."/>
            <person name="Eskalen A."/>
            <person name="O'Donnell K."/>
            <person name="Kasson M."/>
        </authorList>
    </citation>
    <scope>NUCLEOTIDE SEQUENCE [LARGE SCALE GENOMIC DNA]</scope>
    <source>
        <strain evidence="3">UCR3666</strain>
    </source>
</reference>